<dbReference type="GO" id="GO:0030288">
    <property type="term" value="C:outer membrane-bounded periplasmic space"/>
    <property type="evidence" value="ECO:0007669"/>
    <property type="project" value="TreeGrafter"/>
</dbReference>
<evidence type="ECO:0000256" key="1">
    <source>
        <dbReference type="ARBA" id="ARBA00001561"/>
    </source>
</evidence>
<dbReference type="CDD" id="cd02696">
    <property type="entry name" value="MurNAc-LAA"/>
    <property type="match status" value="1"/>
</dbReference>
<feature type="chain" id="PRO_5016119177" description="N-acetylmuramoyl-L-alanine amidase" evidence="4">
    <location>
        <begin position="24"/>
        <end position="338"/>
    </location>
</feature>
<keyword evidence="3" id="KW-0378">Hydrolase</keyword>
<sequence>MWKKVSKYFLIGLLILGITPSHGQDNNSNAHKGTQLKTIIVDPGHGYPDKGTKGKNGSNESDIALAIGTKLAQKLRDSVPDIKVLMTRTDENLPNGLTSPGPANRWRAKFANDNHGDLFVSIHVNDDGRNGVDWHSEVVGHETKVYYTGKGKRKKKHTRLVPIIRRYSTPSGVVGTETYVWAMNNNDGKTQFVRDNNTPSEFAEKDTTADSTEEKYFDSPEAKIAASIRTRKYFEKSLLLGSFIQSNFAAQGRVDRGVRQRDWERIWVLQATAMPSVLVETGYSCNEGEEEYLTSEAGQEQVASAVFRAIVQYKNVLAERASRISSSNNPDSVTGNPN</sequence>
<dbReference type="EMBL" id="QFOI01000175">
    <property type="protein sequence ID" value="PZP47947.1"/>
    <property type="molecule type" value="Genomic_DNA"/>
</dbReference>
<dbReference type="PANTHER" id="PTHR30404">
    <property type="entry name" value="N-ACETYLMURAMOYL-L-ALANINE AMIDASE"/>
    <property type="match status" value="1"/>
</dbReference>
<accession>A0A2W5F2A0</accession>
<feature type="domain" description="MurNAc-LAA" evidence="5">
    <location>
        <begin position="108"/>
        <end position="311"/>
    </location>
</feature>
<evidence type="ECO:0000313" key="7">
    <source>
        <dbReference type="Proteomes" id="UP000249645"/>
    </source>
</evidence>
<evidence type="ECO:0000256" key="2">
    <source>
        <dbReference type="ARBA" id="ARBA00011901"/>
    </source>
</evidence>
<dbReference type="InterPro" id="IPR002508">
    <property type="entry name" value="MurNAc-LAA_cat"/>
</dbReference>
<dbReference type="Proteomes" id="UP000249645">
    <property type="component" value="Unassembled WGS sequence"/>
</dbReference>
<comment type="caution">
    <text evidence="6">The sequence shown here is derived from an EMBL/GenBank/DDBJ whole genome shotgun (WGS) entry which is preliminary data.</text>
</comment>
<dbReference type="InterPro" id="IPR050695">
    <property type="entry name" value="N-acetylmuramoyl_amidase_3"/>
</dbReference>
<evidence type="ECO:0000313" key="6">
    <source>
        <dbReference type="EMBL" id="PZP47947.1"/>
    </source>
</evidence>
<dbReference type="GO" id="GO:0009253">
    <property type="term" value="P:peptidoglycan catabolic process"/>
    <property type="evidence" value="ECO:0007669"/>
    <property type="project" value="InterPro"/>
</dbReference>
<organism evidence="6 7">
    <name type="scientific">Pseudopedobacter saltans</name>
    <dbReference type="NCBI Taxonomy" id="151895"/>
    <lineage>
        <taxon>Bacteria</taxon>
        <taxon>Pseudomonadati</taxon>
        <taxon>Bacteroidota</taxon>
        <taxon>Sphingobacteriia</taxon>
        <taxon>Sphingobacteriales</taxon>
        <taxon>Sphingobacteriaceae</taxon>
        <taxon>Pseudopedobacter</taxon>
    </lineage>
</organism>
<dbReference type="SMART" id="SM00646">
    <property type="entry name" value="Ami_3"/>
    <property type="match status" value="1"/>
</dbReference>
<name>A0A2W5F2A0_9SPHI</name>
<dbReference type="AlphaFoldDB" id="A0A2W5F2A0"/>
<evidence type="ECO:0000259" key="5">
    <source>
        <dbReference type="SMART" id="SM00646"/>
    </source>
</evidence>
<comment type="catalytic activity">
    <reaction evidence="1">
        <text>Hydrolyzes the link between N-acetylmuramoyl residues and L-amino acid residues in certain cell-wall glycopeptides.</text>
        <dbReference type="EC" id="3.5.1.28"/>
    </reaction>
</comment>
<feature type="signal peptide" evidence="4">
    <location>
        <begin position="1"/>
        <end position="23"/>
    </location>
</feature>
<reference evidence="6 7" key="1">
    <citation type="submission" date="2017-11" db="EMBL/GenBank/DDBJ databases">
        <title>Infants hospitalized years apart are colonized by the same room-sourced microbial strains.</title>
        <authorList>
            <person name="Brooks B."/>
            <person name="Olm M.R."/>
            <person name="Firek B.A."/>
            <person name="Baker R."/>
            <person name="Thomas B.C."/>
            <person name="Morowitz M.J."/>
            <person name="Banfield J.F."/>
        </authorList>
    </citation>
    <scope>NUCLEOTIDE SEQUENCE [LARGE SCALE GENOMIC DNA]</scope>
    <source>
        <strain evidence="6">S2_009_000_R2_76</strain>
    </source>
</reference>
<dbReference type="EC" id="3.5.1.28" evidence="2"/>
<keyword evidence="4" id="KW-0732">Signal</keyword>
<evidence type="ECO:0000256" key="4">
    <source>
        <dbReference type="SAM" id="SignalP"/>
    </source>
</evidence>
<dbReference type="GO" id="GO:0008745">
    <property type="term" value="F:N-acetylmuramoyl-L-alanine amidase activity"/>
    <property type="evidence" value="ECO:0007669"/>
    <property type="project" value="UniProtKB-EC"/>
</dbReference>
<dbReference type="SUPFAM" id="SSF53187">
    <property type="entry name" value="Zn-dependent exopeptidases"/>
    <property type="match status" value="1"/>
</dbReference>
<protein>
    <recommendedName>
        <fullName evidence="2">N-acetylmuramoyl-L-alanine amidase</fullName>
        <ecNumber evidence="2">3.5.1.28</ecNumber>
    </recommendedName>
</protein>
<dbReference type="PANTHER" id="PTHR30404:SF0">
    <property type="entry name" value="N-ACETYLMURAMOYL-L-ALANINE AMIDASE AMIC"/>
    <property type="match status" value="1"/>
</dbReference>
<dbReference type="Gene3D" id="3.40.630.40">
    <property type="entry name" value="Zn-dependent exopeptidases"/>
    <property type="match status" value="1"/>
</dbReference>
<evidence type="ECO:0000256" key="3">
    <source>
        <dbReference type="ARBA" id="ARBA00022801"/>
    </source>
</evidence>
<proteinExistence type="predicted"/>
<dbReference type="Pfam" id="PF01520">
    <property type="entry name" value="Amidase_3"/>
    <property type="match status" value="1"/>
</dbReference>
<gene>
    <name evidence="6" type="ORF">DI598_10450</name>
</gene>